<comment type="caution">
    <text evidence="4">The sequence shown here is derived from an EMBL/GenBank/DDBJ whole genome shotgun (WGS) entry which is preliminary data.</text>
</comment>
<comment type="similarity">
    <text evidence="1">Belongs to the isochorismatase family.</text>
</comment>
<dbReference type="CDD" id="cd01014">
    <property type="entry name" value="nicotinamidase_related"/>
    <property type="match status" value="1"/>
</dbReference>
<gene>
    <name evidence="4" type="ORF">E2980_08525</name>
</gene>
<dbReference type="Gene3D" id="3.40.50.850">
    <property type="entry name" value="Isochorismatase-like"/>
    <property type="match status" value="1"/>
</dbReference>
<dbReference type="SUPFAM" id="SSF52499">
    <property type="entry name" value="Isochorismatase-like hydrolases"/>
    <property type="match status" value="1"/>
</dbReference>
<evidence type="ECO:0000256" key="2">
    <source>
        <dbReference type="ARBA" id="ARBA00022801"/>
    </source>
</evidence>
<dbReference type="RefSeq" id="WP_135151765.1">
    <property type="nucleotide sequence ID" value="NZ_SOMN01000008.1"/>
</dbReference>
<accession>A0A4Y8LZA1</accession>
<evidence type="ECO:0000259" key="3">
    <source>
        <dbReference type="Pfam" id="PF00857"/>
    </source>
</evidence>
<evidence type="ECO:0000256" key="1">
    <source>
        <dbReference type="ARBA" id="ARBA00006336"/>
    </source>
</evidence>
<feature type="domain" description="Isochorismatase-like" evidence="3">
    <location>
        <begin position="6"/>
        <end position="148"/>
    </location>
</feature>
<dbReference type="InterPro" id="IPR000868">
    <property type="entry name" value="Isochorismatase-like_dom"/>
</dbReference>
<dbReference type="Proteomes" id="UP000297900">
    <property type="component" value="Unassembled WGS sequence"/>
</dbReference>
<reference evidence="4 5" key="1">
    <citation type="submission" date="2019-03" db="EMBL/GenBank/DDBJ databases">
        <title>Cohnella endophytica sp. nov., a novel endophytic bacterium isolated from bark of Sonneratia apetala.</title>
        <authorList>
            <person name="Tuo L."/>
        </authorList>
    </citation>
    <scope>NUCLEOTIDE SEQUENCE [LARGE SCALE GENOMIC DNA]</scope>
    <source>
        <strain evidence="4 5">CCTCC AB 208254</strain>
    </source>
</reference>
<dbReference type="PANTHER" id="PTHR43540:SF14">
    <property type="entry name" value="ISOCHORISMATASE"/>
    <property type="match status" value="1"/>
</dbReference>
<dbReference type="PANTHER" id="PTHR43540">
    <property type="entry name" value="PEROXYUREIDOACRYLATE/UREIDOACRYLATE AMIDOHYDROLASE-RELATED"/>
    <property type="match status" value="1"/>
</dbReference>
<evidence type="ECO:0000313" key="5">
    <source>
        <dbReference type="Proteomes" id="UP000297900"/>
    </source>
</evidence>
<name>A0A4Y8LZA1_9BACL</name>
<dbReference type="InterPro" id="IPR036380">
    <property type="entry name" value="Isochorismatase-like_sf"/>
</dbReference>
<dbReference type="OrthoDB" id="9785724at2"/>
<sequence>MSKGDTALLIVDVQKAMFSYDSRLFDEELVMDNIEMLLSKARASNVPVIFIQHTSHEAGDEFLEGSQTWDIHPRIQPFESEPVIQKFTCDSFHETTLDEELRNRNIRKLVIAGMQTEFCIDTTSRRAFSLGYEGTLVKDAHSTFDSKNLSAAQIVEHHNYILGGGFVRLKATKDIEF</sequence>
<dbReference type="EMBL" id="SOMN01000008">
    <property type="protein sequence ID" value="TFE27818.1"/>
    <property type="molecule type" value="Genomic_DNA"/>
</dbReference>
<keyword evidence="2 4" id="KW-0378">Hydrolase</keyword>
<dbReference type="InterPro" id="IPR050272">
    <property type="entry name" value="Isochorismatase-like_hydrls"/>
</dbReference>
<evidence type="ECO:0000313" key="4">
    <source>
        <dbReference type="EMBL" id="TFE27818.1"/>
    </source>
</evidence>
<dbReference type="Pfam" id="PF00857">
    <property type="entry name" value="Isochorismatase"/>
    <property type="match status" value="1"/>
</dbReference>
<organism evidence="4 5">
    <name type="scientific">Cohnella luojiensis</name>
    <dbReference type="NCBI Taxonomy" id="652876"/>
    <lineage>
        <taxon>Bacteria</taxon>
        <taxon>Bacillati</taxon>
        <taxon>Bacillota</taxon>
        <taxon>Bacilli</taxon>
        <taxon>Bacillales</taxon>
        <taxon>Paenibacillaceae</taxon>
        <taxon>Cohnella</taxon>
    </lineage>
</organism>
<protein>
    <submittedName>
        <fullName evidence="4">Cysteine hydrolase</fullName>
    </submittedName>
</protein>
<proteinExistence type="inferred from homology"/>
<dbReference type="AlphaFoldDB" id="A0A4Y8LZA1"/>
<dbReference type="GO" id="GO:0016787">
    <property type="term" value="F:hydrolase activity"/>
    <property type="evidence" value="ECO:0007669"/>
    <property type="project" value="UniProtKB-KW"/>
</dbReference>
<keyword evidence="5" id="KW-1185">Reference proteome</keyword>